<name>A0A1E5Q3U9_9PROT</name>
<accession>A0A1E5Q3U9</accession>
<evidence type="ECO:0000313" key="1">
    <source>
        <dbReference type="EMBL" id="OEJ64118.1"/>
    </source>
</evidence>
<dbReference type="STRING" id="28181.BEN30_01605"/>
<dbReference type="Proteomes" id="UP000095347">
    <property type="component" value="Unassembled WGS sequence"/>
</dbReference>
<dbReference type="EMBL" id="MCGG01000078">
    <property type="protein sequence ID" value="OEJ64118.1"/>
    <property type="molecule type" value="Genomic_DNA"/>
</dbReference>
<keyword evidence="2" id="KW-1185">Reference proteome</keyword>
<reference evidence="2" key="1">
    <citation type="submission" date="2016-07" db="EMBL/GenBank/DDBJ databases">
        <authorList>
            <person name="Florea S."/>
            <person name="Webb J.S."/>
            <person name="Jaromczyk J."/>
            <person name="Schardl C.L."/>
        </authorList>
    </citation>
    <scope>NUCLEOTIDE SEQUENCE [LARGE SCALE GENOMIC DNA]</scope>
    <source>
        <strain evidence="2">MV-1</strain>
    </source>
</reference>
<evidence type="ECO:0000313" key="2">
    <source>
        <dbReference type="Proteomes" id="UP000095347"/>
    </source>
</evidence>
<organism evidence="1 2">
    <name type="scientific">Magnetovibrio blakemorei</name>
    <dbReference type="NCBI Taxonomy" id="28181"/>
    <lineage>
        <taxon>Bacteria</taxon>
        <taxon>Pseudomonadati</taxon>
        <taxon>Pseudomonadota</taxon>
        <taxon>Alphaproteobacteria</taxon>
        <taxon>Rhodospirillales</taxon>
        <taxon>Magnetovibrionaceae</taxon>
        <taxon>Magnetovibrio</taxon>
    </lineage>
</organism>
<dbReference type="AlphaFoldDB" id="A0A1E5Q3U9"/>
<protein>
    <submittedName>
        <fullName evidence="1">Uncharacterized protein</fullName>
    </submittedName>
</protein>
<proteinExistence type="predicted"/>
<comment type="caution">
    <text evidence="1">The sequence shown here is derived from an EMBL/GenBank/DDBJ whole genome shotgun (WGS) entry which is preliminary data.</text>
</comment>
<sequence length="79" mass="9121">MREEIIAPTISQVLQTGHKLKLTFMAENGEYIDFKAMSKGLRAHIVAIMSRHPGFVSKNKQSFLILNQRRFSMHHPIWG</sequence>
<gene>
    <name evidence="1" type="ORF">BEN30_01605</name>
</gene>